<keyword evidence="5" id="KW-0813">Transport</keyword>
<dbReference type="GO" id="GO:0046942">
    <property type="term" value="P:carboxylic acid transport"/>
    <property type="evidence" value="ECO:0007669"/>
    <property type="project" value="UniProtKB-ARBA"/>
</dbReference>
<evidence type="ECO:0000256" key="12">
    <source>
        <dbReference type="ARBA" id="ARBA00023180"/>
    </source>
</evidence>
<dbReference type="GO" id="GO:0005765">
    <property type="term" value="C:lysosomal membrane"/>
    <property type="evidence" value="ECO:0007669"/>
    <property type="project" value="UniProtKB-SubCell"/>
</dbReference>
<evidence type="ECO:0000256" key="16">
    <source>
        <dbReference type="ARBA" id="ARBA00050554"/>
    </source>
</evidence>
<evidence type="ECO:0000313" key="29">
    <source>
        <dbReference type="RefSeq" id="XP_031549271.1"/>
    </source>
</evidence>
<gene>
    <name evidence="29" type="primary">LOC116286827</name>
</gene>
<evidence type="ECO:0000256" key="25">
    <source>
        <dbReference type="ARBA" id="ARBA00081925"/>
    </source>
</evidence>
<dbReference type="InterPro" id="IPR011701">
    <property type="entry name" value="MFS"/>
</dbReference>
<protein>
    <recommendedName>
        <fullName evidence="22">Sialin</fullName>
    </recommendedName>
    <alternativeName>
        <fullName evidence="25">H(+)/nitrate cotransporter</fullName>
    </alternativeName>
    <alternativeName>
        <fullName evidence="23">H(+)/sialic acid cotransporter</fullName>
    </alternativeName>
    <alternativeName>
        <fullName evidence="24">Vesicular excitatory amino acid transporter</fullName>
    </alternativeName>
</protein>
<evidence type="ECO:0000256" key="4">
    <source>
        <dbReference type="ARBA" id="ARBA00004656"/>
    </source>
</evidence>
<feature type="transmembrane region" description="Helical" evidence="26">
    <location>
        <begin position="451"/>
        <end position="470"/>
    </location>
</feature>
<comment type="catalytic activity">
    <reaction evidence="17">
        <text>N-acetylneuraminate(in) + H(+)(in) = N-acetylneuraminate(out) + H(+)(out)</text>
        <dbReference type="Rhea" id="RHEA:28987"/>
        <dbReference type="ChEBI" id="CHEBI:15378"/>
        <dbReference type="ChEBI" id="CHEBI:35418"/>
    </reaction>
    <physiologicalReaction direction="right-to-left" evidence="17">
        <dbReference type="Rhea" id="RHEA:28989"/>
    </physiologicalReaction>
</comment>
<dbReference type="AlphaFoldDB" id="A0A6P8H1J3"/>
<comment type="catalytic activity">
    <reaction evidence="19">
        <text>L-glutamate(out) = L-glutamate(in)</text>
        <dbReference type="Rhea" id="RHEA:66336"/>
        <dbReference type="ChEBI" id="CHEBI:29985"/>
    </reaction>
    <physiologicalReaction direction="left-to-right" evidence="19">
        <dbReference type="Rhea" id="RHEA:66337"/>
    </physiologicalReaction>
</comment>
<dbReference type="GO" id="GO:0006820">
    <property type="term" value="P:monoatomic anion transport"/>
    <property type="evidence" value="ECO:0007669"/>
    <property type="project" value="TreeGrafter"/>
</dbReference>
<evidence type="ECO:0000256" key="17">
    <source>
        <dbReference type="ARBA" id="ARBA00050625"/>
    </source>
</evidence>
<keyword evidence="28" id="KW-1185">Reference proteome</keyword>
<evidence type="ECO:0000256" key="1">
    <source>
        <dbReference type="ARBA" id="ARBA00004432"/>
    </source>
</evidence>
<reference evidence="29" key="1">
    <citation type="submission" date="2025-08" db="UniProtKB">
        <authorList>
            <consortium name="RefSeq"/>
        </authorList>
    </citation>
    <scope>IDENTIFICATION</scope>
    <source>
        <tissue evidence="29">Tentacle</tissue>
    </source>
</reference>
<dbReference type="InterPro" id="IPR036259">
    <property type="entry name" value="MFS_trans_sf"/>
</dbReference>
<feature type="transmembrane region" description="Helical" evidence="26">
    <location>
        <begin position="154"/>
        <end position="177"/>
    </location>
</feature>
<evidence type="ECO:0000256" key="26">
    <source>
        <dbReference type="SAM" id="Phobius"/>
    </source>
</evidence>
<feature type="transmembrane region" description="Helical" evidence="26">
    <location>
        <begin position="189"/>
        <end position="213"/>
    </location>
</feature>
<evidence type="ECO:0000256" key="2">
    <source>
        <dbReference type="ARBA" id="ARBA00004554"/>
    </source>
</evidence>
<dbReference type="FunFam" id="1.20.1250.20:FF:000067">
    <property type="entry name" value="sialin isoform X2"/>
    <property type="match status" value="1"/>
</dbReference>
<feature type="transmembrane region" description="Helical" evidence="26">
    <location>
        <begin position="46"/>
        <end position="63"/>
    </location>
</feature>
<dbReference type="InterPro" id="IPR020846">
    <property type="entry name" value="MFS_dom"/>
</dbReference>
<feature type="transmembrane region" description="Helical" evidence="26">
    <location>
        <begin position="360"/>
        <end position="378"/>
    </location>
</feature>
<dbReference type="KEGG" id="aten:116286827"/>
<comment type="subcellular location">
    <subcellularLocation>
        <location evidence="2">Basolateral cell membrane</location>
        <topology evidence="2">Multi-pass membrane protein</topology>
    </subcellularLocation>
    <subcellularLocation>
        <location evidence="3">Cytoplasmic vesicle</location>
        <location evidence="3">Secretory vesicle membrane</location>
        <topology evidence="3">Multi-pass membrane protein</topology>
    </subcellularLocation>
    <subcellularLocation>
        <location evidence="1">Cytoplasmic vesicle</location>
        <location evidence="1">Secretory vesicle</location>
        <location evidence="1">Synaptic vesicle membrane</location>
    </subcellularLocation>
    <subcellularLocation>
        <location evidence="4">Lysosome membrane</location>
    </subcellularLocation>
</comment>
<comment type="catalytic activity">
    <reaction evidence="20">
        <text>D-glucuronate(out) + H(+)(out) = D-glucuronate(in) + H(+)(in)</text>
        <dbReference type="Rhea" id="RHEA:72591"/>
        <dbReference type="ChEBI" id="CHEBI:15378"/>
        <dbReference type="ChEBI" id="CHEBI:58720"/>
    </reaction>
    <physiologicalReaction direction="left-to-right" evidence="20">
        <dbReference type="Rhea" id="RHEA:72592"/>
    </physiologicalReaction>
</comment>
<keyword evidence="7 26" id="KW-0812">Transmembrane</keyword>
<proteinExistence type="predicted"/>
<dbReference type="Proteomes" id="UP000515163">
    <property type="component" value="Unplaced"/>
</dbReference>
<keyword evidence="10" id="KW-0770">Synapse</keyword>
<evidence type="ECO:0000256" key="3">
    <source>
        <dbReference type="ARBA" id="ARBA00004638"/>
    </source>
</evidence>
<comment type="catalytic activity">
    <reaction evidence="18">
        <text>N-acetyl-L-aspartyl-L-glutamate(out) = N-acetyl-L-aspartyl-L-glutamate(in)</text>
        <dbReference type="Rhea" id="RHEA:72599"/>
        <dbReference type="ChEBI" id="CHEBI:76931"/>
    </reaction>
    <physiologicalReaction direction="left-to-right" evidence="18">
        <dbReference type="Rhea" id="RHEA:72600"/>
    </physiologicalReaction>
</comment>
<dbReference type="FunCoup" id="A0A6P8H1J3">
    <property type="interactions" value="385"/>
</dbReference>
<keyword evidence="11 26" id="KW-0472">Membrane</keyword>
<feature type="transmembrane region" description="Helical" evidence="26">
    <location>
        <begin position="101"/>
        <end position="122"/>
    </location>
</feature>
<dbReference type="GO" id="GO:0016323">
    <property type="term" value="C:basolateral plasma membrane"/>
    <property type="evidence" value="ECO:0007669"/>
    <property type="project" value="UniProtKB-SubCell"/>
</dbReference>
<evidence type="ECO:0000256" key="13">
    <source>
        <dbReference type="ARBA" id="ARBA00023228"/>
    </source>
</evidence>
<evidence type="ECO:0000256" key="18">
    <source>
        <dbReference type="ARBA" id="ARBA00051403"/>
    </source>
</evidence>
<keyword evidence="6" id="KW-1003">Cell membrane</keyword>
<dbReference type="OrthoDB" id="2985014at2759"/>
<dbReference type="PROSITE" id="PS50850">
    <property type="entry name" value="MFS"/>
    <property type="match status" value="1"/>
</dbReference>
<dbReference type="InParanoid" id="A0A6P8H1J3"/>
<organism evidence="28 29">
    <name type="scientific">Actinia tenebrosa</name>
    <name type="common">Australian red waratah sea anemone</name>
    <dbReference type="NCBI Taxonomy" id="6105"/>
    <lineage>
        <taxon>Eukaryota</taxon>
        <taxon>Metazoa</taxon>
        <taxon>Cnidaria</taxon>
        <taxon>Anthozoa</taxon>
        <taxon>Hexacorallia</taxon>
        <taxon>Actiniaria</taxon>
        <taxon>Actiniidae</taxon>
        <taxon>Actinia</taxon>
    </lineage>
</organism>
<evidence type="ECO:0000256" key="9">
    <source>
        <dbReference type="ARBA" id="ARBA00022989"/>
    </source>
</evidence>
<dbReference type="CDD" id="cd17318">
    <property type="entry name" value="MFS_SLC17"/>
    <property type="match status" value="1"/>
</dbReference>
<dbReference type="GO" id="GO:0030672">
    <property type="term" value="C:synaptic vesicle membrane"/>
    <property type="evidence" value="ECO:0007669"/>
    <property type="project" value="UniProtKB-SubCell"/>
</dbReference>
<comment type="function">
    <text evidence="21">Receptor for CM101, a polysaccharide produced by group B Streptococcus with antipathoangiogenic properties.</text>
</comment>
<feature type="transmembrane region" description="Helical" evidence="26">
    <location>
        <begin position="219"/>
        <end position="239"/>
    </location>
</feature>
<evidence type="ECO:0000256" key="15">
    <source>
        <dbReference type="ARBA" id="ARBA00050101"/>
    </source>
</evidence>
<dbReference type="PANTHER" id="PTHR11662">
    <property type="entry name" value="SOLUTE CARRIER FAMILY 17"/>
    <property type="match status" value="1"/>
</dbReference>
<keyword evidence="14" id="KW-0968">Cytoplasmic vesicle</keyword>
<keyword evidence="13" id="KW-0458">Lysosome</keyword>
<keyword evidence="8" id="KW-0769">Symport</keyword>
<dbReference type="Gene3D" id="1.20.1250.20">
    <property type="entry name" value="MFS general substrate transporter like domains"/>
    <property type="match status" value="2"/>
</dbReference>
<evidence type="ECO:0000256" key="6">
    <source>
        <dbReference type="ARBA" id="ARBA00022475"/>
    </source>
</evidence>
<evidence type="ECO:0000313" key="28">
    <source>
        <dbReference type="Proteomes" id="UP000515163"/>
    </source>
</evidence>
<feature type="transmembrane region" description="Helical" evidence="26">
    <location>
        <begin position="279"/>
        <end position="300"/>
    </location>
</feature>
<evidence type="ECO:0000256" key="23">
    <source>
        <dbReference type="ARBA" id="ARBA00080244"/>
    </source>
</evidence>
<name>A0A6P8H1J3_ACTTE</name>
<comment type="catalytic activity">
    <reaction evidence="15">
        <text>2 nitrate(out) + H(+)(out) = 2 nitrate(in) + H(+)(in)</text>
        <dbReference type="Rhea" id="RHEA:71539"/>
        <dbReference type="ChEBI" id="CHEBI:15378"/>
        <dbReference type="ChEBI" id="CHEBI:17632"/>
    </reaction>
    <physiologicalReaction direction="left-to-right" evidence="15">
        <dbReference type="Rhea" id="RHEA:71540"/>
    </physiologicalReaction>
</comment>
<evidence type="ECO:0000256" key="24">
    <source>
        <dbReference type="ARBA" id="ARBA00081195"/>
    </source>
</evidence>
<dbReference type="FunFam" id="1.20.1250.20:FF:000003">
    <property type="entry name" value="Solute carrier family 17 member 3"/>
    <property type="match status" value="1"/>
</dbReference>
<evidence type="ECO:0000256" key="11">
    <source>
        <dbReference type="ARBA" id="ARBA00023136"/>
    </source>
</evidence>
<feature type="transmembrane region" description="Helical" evidence="26">
    <location>
        <begin position="417"/>
        <end position="439"/>
    </location>
</feature>
<dbReference type="SUPFAM" id="SSF103473">
    <property type="entry name" value="MFS general substrate transporter"/>
    <property type="match status" value="1"/>
</dbReference>
<sequence length="506" mass="55748">MSEKDNIALRAPHDKYTTSPYDHQLFGEGEDSKKKSCYNNPCGKRYLVAFLALLGFANVYALRVNLSVALVAMVTNHTIFRHGHWIEIEPEFSWSPQLQGIILSAFFYGYIITQLPGGVLAIKFGGRNLFGFGVFCTSVLTILIPLAARWNVGILIALRILIGICEGVVYPANHAVWSKWAPPLERSKLTTISASGSYFGTLIAMALSGVLAQVSGWPAIFYVFGSFGIVWTFIWFLIVRNSPSEDHRISQRELEFIQRSLKENGASTKPVTSIPWKSIFTSLPVWAIVVAHFSENWGFYTLLTELPTYLKNRLDFDLGKAGFLAALPYLVMTIVVQGGGQIADCLRIKEVLSTTAVRKLFNSIGFLAQAVCLVIAGYTTDWMVVVVCLTLSVGLGGLAFSGYFVNHLDIAPQYASVLMGISNTVATLPGILSPLLTGAIVQHQTAGEWRIVFYLGGAIYAAGCIFYVIFASGHVQFWATGNGYEEVLVNSDDAEEKEEEEEEINR</sequence>
<evidence type="ECO:0000259" key="27">
    <source>
        <dbReference type="PROSITE" id="PS50850"/>
    </source>
</evidence>
<evidence type="ECO:0000256" key="8">
    <source>
        <dbReference type="ARBA" id="ARBA00022847"/>
    </source>
</evidence>
<dbReference type="GeneID" id="116286827"/>
<keyword evidence="9 26" id="KW-1133">Transmembrane helix</keyword>
<dbReference type="Pfam" id="PF07690">
    <property type="entry name" value="MFS_1"/>
    <property type="match status" value="1"/>
</dbReference>
<evidence type="ECO:0000256" key="14">
    <source>
        <dbReference type="ARBA" id="ARBA00023329"/>
    </source>
</evidence>
<feature type="transmembrane region" description="Helical" evidence="26">
    <location>
        <begin position="320"/>
        <end position="339"/>
    </location>
</feature>
<keyword evidence="12" id="KW-0325">Glycoprotein</keyword>
<evidence type="ECO:0000256" key="19">
    <source>
        <dbReference type="ARBA" id="ARBA00051447"/>
    </source>
</evidence>
<accession>A0A6P8H1J3</accession>
<evidence type="ECO:0000256" key="22">
    <source>
        <dbReference type="ARBA" id="ARBA00069713"/>
    </source>
</evidence>
<feature type="domain" description="Major facilitator superfamily (MFS) profile" evidence="27">
    <location>
        <begin position="47"/>
        <end position="475"/>
    </location>
</feature>
<evidence type="ECO:0000256" key="5">
    <source>
        <dbReference type="ARBA" id="ARBA00022448"/>
    </source>
</evidence>
<feature type="transmembrane region" description="Helical" evidence="26">
    <location>
        <begin position="384"/>
        <end position="405"/>
    </location>
</feature>
<dbReference type="GO" id="GO:0015293">
    <property type="term" value="F:symporter activity"/>
    <property type="evidence" value="ECO:0007669"/>
    <property type="project" value="UniProtKB-KW"/>
</dbReference>
<dbReference type="PANTHER" id="PTHR11662:SF455">
    <property type="entry name" value="GH23975P"/>
    <property type="match status" value="1"/>
</dbReference>
<dbReference type="InterPro" id="IPR050382">
    <property type="entry name" value="MFS_Na/Anion_cotransporter"/>
</dbReference>
<comment type="catalytic activity">
    <reaction evidence="16">
        <text>L-aspartate(out) = L-aspartate(in)</text>
        <dbReference type="Rhea" id="RHEA:66332"/>
        <dbReference type="ChEBI" id="CHEBI:29991"/>
    </reaction>
    <physiologicalReaction direction="left-to-right" evidence="16">
        <dbReference type="Rhea" id="RHEA:66333"/>
    </physiologicalReaction>
</comment>
<evidence type="ECO:0000256" key="10">
    <source>
        <dbReference type="ARBA" id="ARBA00023018"/>
    </source>
</evidence>
<evidence type="ECO:0000256" key="20">
    <source>
        <dbReference type="ARBA" id="ARBA00051612"/>
    </source>
</evidence>
<evidence type="ECO:0000256" key="21">
    <source>
        <dbReference type="ARBA" id="ARBA00056891"/>
    </source>
</evidence>
<dbReference type="RefSeq" id="XP_031549271.1">
    <property type="nucleotide sequence ID" value="XM_031693411.1"/>
</dbReference>
<evidence type="ECO:0000256" key="7">
    <source>
        <dbReference type="ARBA" id="ARBA00022692"/>
    </source>
</evidence>
<feature type="transmembrane region" description="Helical" evidence="26">
    <location>
        <begin position="129"/>
        <end position="148"/>
    </location>
</feature>